<dbReference type="GO" id="GO:0005829">
    <property type="term" value="C:cytosol"/>
    <property type="evidence" value="ECO:0007669"/>
    <property type="project" value="TreeGrafter"/>
</dbReference>
<name>A0A9D1VIY0_9LACO</name>
<comment type="caution">
    <text evidence="6">The sequence shown here is derived from an EMBL/GenBank/DDBJ whole genome shotgun (WGS) entry which is preliminary data.</text>
</comment>
<dbReference type="PRINTS" id="PR00039">
    <property type="entry name" value="HTHLYSR"/>
</dbReference>
<evidence type="ECO:0000256" key="2">
    <source>
        <dbReference type="ARBA" id="ARBA00023015"/>
    </source>
</evidence>
<dbReference type="SUPFAM" id="SSF46785">
    <property type="entry name" value="Winged helix' DNA-binding domain"/>
    <property type="match status" value="1"/>
</dbReference>
<proteinExistence type="inferred from homology"/>
<gene>
    <name evidence="6" type="ORF">H9856_05825</name>
</gene>
<dbReference type="InterPro" id="IPR036388">
    <property type="entry name" value="WH-like_DNA-bd_sf"/>
</dbReference>
<organism evidence="6 7">
    <name type="scientific">Candidatus Limosilactobacillus merdigallinarum</name>
    <dbReference type="NCBI Taxonomy" id="2838652"/>
    <lineage>
        <taxon>Bacteria</taxon>
        <taxon>Bacillati</taxon>
        <taxon>Bacillota</taxon>
        <taxon>Bacilli</taxon>
        <taxon>Lactobacillales</taxon>
        <taxon>Lactobacillaceae</taxon>
        <taxon>Limosilactobacillus</taxon>
    </lineage>
</organism>
<evidence type="ECO:0000313" key="7">
    <source>
        <dbReference type="Proteomes" id="UP000824231"/>
    </source>
</evidence>
<dbReference type="PANTHER" id="PTHR30419:SF28">
    <property type="entry name" value="HTH-TYPE TRANSCRIPTIONAL REGULATOR BSDA"/>
    <property type="match status" value="1"/>
</dbReference>
<feature type="domain" description="HTH lysR-type" evidence="5">
    <location>
        <begin position="1"/>
        <end position="56"/>
    </location>
</feature>
<sequence length="289" mass="32303">MQRITALENILATGSFTAAAKQLGYTQSAISQMIASLEKELGVQVLARSNHHVQLTPEGQRLMPLLSQTAKDWDNVKELAQEITGLKSAVIKIGTISSISAHWLPQLIKKFQALHPGVRFVMLQGDYTTIPEWIHNNEIDFGFVNPAAMPQEPVKFLRAGDLRAILPIDHPLAKEEAVLLTDLKDEPFLMLEEGLYSEPLEAFHENGIEPNIKLRVHDDYSILSMVEAGLGFSILADLVLQKQSYNVAIRPLIPNVQRRIGILQKPRELMPIASQQFVDFIIQHRAALP</sequence>
<dbReference type="InterPro" id="IPR005119">
    <property type="entry name" value="LysR_subst-bd"/>
</dbReference>
<dbReference type="PANTHER" id="PTHR30419">
    <property type="entry name" value="HTH-TYPE TRANSCRIPTIONAL REGULATOR YBHD"/>
    <property type="match status" value="1"/>
</dbReference>
<dbReference type="InterPro" id="IPR000847">
    <property type="entry name" value="LysR_HTH_N"/>
</dbReference>
<evidence type="ECO:0000256" key="4">
    <source>
        <dbReference type="ARBA" id="ARBA00023163"/>
    </source>
</evidence>
<dbReference type="GO" id="GO:0003700">
    <property type="term" value="F:DNA-binding transcription factor activity"/>
    <property type="evidence" value="ECO:0007669"/>
    <property type="project" value="InterPro"/>
</dbReference>
<keyword evidence="3" id="KW-0238">DNA-binding</keyword>
<evidence type="ECO:0000259" key="5">
    <source>
        <dbReference type="PROSITE" id="PS50931"/>
    </source>
</evidence>
<reference evidence="6" key="1">
    <citation type="journal article" date="2021" name="PeerJ">
        <title>Extensive microbial diversity within the chicken gut microbiome revealed by metagenomics and culture.</title>
        <authorList>
            <person name="Gilroy R."/>
            <person name="Ravi A."/>
            <person name="Getino M."/>
            <person name="Pursley I."/>
            <person name="Horton D.L."/>
            <person name="Alikhan N.F."/>
            <person name="Baker D."/>
            <person name="Gharbi K."/>
            <person name="Hall N."/>
            <person name="Watson M."/>
            <person name="Adriaenssens E.M."/>
            <person name="Foster-Nyarko E."/>
            <person name="Jarju S."/>
            <person name="Secka A."/>
            <person name="Antonio M."/>
            <person name="Oren A."/>
            <person name="Chaudhuri R.R."/>
            <person name="La Ragione R."/>
            <person name="Hildebrand F."/>
            <person name="Pallen M.J."/>
        </authorList>
    </citation>
    <scope>NUCLEOTIDE SEQUENCE</scope>
    <source>
        <strain evidence="6">ChiSxjej3B15-572</strain>
    </source>
</reference>
<dbReference type="InterPro" id="IPR036390">
    <property type="entry name" value="WH_DNA-bd_sf"/>
</dbReference>
<dbReference type="Pfam" id="PF00126">
    <property type="entry name" value="HTH_1"/>
    <property type="match status" value="1"/>
</dbReference>
<dbReference type="Pfam" id="PF03466">
    <property type="entry name" value="LysR_substrate"/>
    <property type="match status" value="1"/>
</dbReference>
<reference evidence="6" key="2">
    <citation type="submission" date="2021-04" db="EMBL/GenBank/DDBJ databases">
        <authorList>
            <person name="Gilroy R."/>
        </authorList>
    </citation>
    <scope>NUCLEOTIDE SEQUENCE</scope>
    <source>
        <strain evidence="6">ChiSxjej3B15-572</strain>
    </source>
</reference>
<keyword evidence="4" id="KW-0804">Transcription</keyword>
<keyword evidence="2" id="KW-0805">Transcription regulation</keyword>
<evidence type="ECO:0000313" key="6">
    <source>
        <dbReference type="EMBL" id="HIX35891.1"/>
    </source>
</evidence>
<dbReference type="InterPro" id="IPR050950">
    <property type="entry name" value="HTH-type_LysR_regulators"/>
</dbReference>
<dbReference type="PROSITE" id="PS50931">
    <property type="entry name" value="HTH_LYSR"/>
    <property type="match status" value="1"/>
</dbReference>
<protein>
    <submittedName>
        <fullName evidence="6">LysR family transcriptional regulator</fullName>
    </submittedName>
</protein>
<dbReference type="Gene3D" id="3.40.190.290">
    <property type="match status" value="1"/>
</dbReference>
<evidence type="ECO:0000256" key="3">
    <source>
        <dbReference type="ARBA" id="ARBA00023125"/>
    </source>
</evidence>
<dbReference type="Proteomes" id="UP000824231">
    <property type="component" value="Unassembled WGS sequence"/>
</dbReference>
<dbReference type="GO" id="GO:0003677">
    <property type="term" value="F:DNA binding"/>
    <property type="evidence" value="ECO:0007669"/>
    <property type="project" value="UniProtKB-KW"/>
</dbReference>
<dbReference type="CDD" id="cd05466">
    <property type="entry name" value="PBP2_LTTR_substrate"/>
    <property type="match status" value="1"/>
</dbReference>
<dbReference type="AlphaFoldDB" id="A0A9D1VIY0"/>
<dbReference type="FunFam" id="1.10.10.10:FF:000001">
    <property type="entry name" value="LysR family transcriptional regulator"/>
    <property type="match status" value="1"/>
</dbReference>
<dbReference type="SUPFAM" id="SSF53850">
    <property type="entry name" value="Periplasmic binding protein-like II"/>
    <property type="match status" value="1"/>
</dbReference>
<dbReference type="Gene3D" id="1.10.10.10">
    <property type="entry name" value="Winged helix-like DNA-binding domain superfamily/Winged helix DNA-binding domain"/>
    <property type="match status" value="1"/>
</dbReference>
<dbReference type="EMBL" id="DXFH01000024">
    <property type="protein sequence ID" value="HIX35891.1"/>
    <property type="molecule type" value="Genomic_DNA"/>
</dbReference>
<evidence type="ECO:0000256" key="1">
    <source>
        <dbReference type="ARBA" id="ARBA00009437"/>
    </source>
</evidence>
<comment type="similarity">
    <text evidence="1">Belongs to the LysR transcriptional regulatory family.</text>
</comment>
<accession>A0A9D1VIY0</accession>